<name>A0ABD3R2Q9_9STRA</name>
<evidence type="ECO:0000313" key="2">
    <source>
        <dbReference type="EMBL" id="KAL3806579.1"/>
    </source>
</evidence>
<evidence type="ECO:0000256" key="1">
    <source>
        <dbReference type="SAM" id="Coils"/>
    </source>
</evidence>
<sequence>MMSDDAILEDLRGMSLKQLRDMRTIPGWDLVHNPPGRNPRGVLVSTVTRCCKQLSTWRSIVPKYRKRWKFMRKFMAFHKISPHKDFMVREIIQRKVNSILSMYPKGAYTRNYDGMYPLHLAASNGDLSTRKAALTALDRGTIYASISKMTSMRLSMEHESQMKSLEESRADQIRKMEAHGRDERAKLKAQIDGLANRLKEQAEINNALHEGMKSSDIWHQEELDLVVQKERANASILERQLRSELAEVQLRNMDFLDQIEAVQADLGVSNERAEKQANAIVALERKMEETIKILTDTTDELASTSKELEIIQDRLASAQAVSDDKSAHSKLGGLSSRCACERMKSTMNAQKEALTALLMTHDTTMNDMGSLGKDMLQVACKVEMTIGKDEDE</sequence>
<comment type="caution">
    <text evidence="2">The sequence shown here is derived from an EMBL/GenBank/DDBJ whole genome shotgun (WGS) entry which is preliminary data.</text>
</comment>
<proteinExistence type="predicted"/>
<organism evidence="2 3">
    <name type="scientific">Cyclostephanos tholiformis</name>
    <dbReference type="NCBI Taxonomy" id="382380"/>
    <lineage>
        <taxon>Eukaryota</taxon>
        <taxon>Sar</taxon>
        <taxon>Stramenopiles</taxon>
        <taxon>Ochrophyta</taxon>
        <taxon>Bacillariophyta</taxon>
        <taxon>Coscinodiscophyceae</taxon>
        <taxon>Thalassiosirophycidae</taxon>
        <taxon>Stephanodiscales</taxon>
        <taxon>Stephanodiscaceae</taxon>
        <taxon>Cyclostephanos</taxon>
    </lineage>
</organism>
<keyword evidence="1" id="KW-0175">Coiled coil</keyword>
<dbReference type="Proteomes" id="UP001530377">
    <property type="component" value="Unassembled WGS sequence"/>
</dbReference>
<feature type="coiled-coil region" evidence="1">
    <location>
        <begin position="294"/>
        <end position="321"/>
    </location>
</feature>
<evidence type="ECO:0000313" key="3">
    <source>
        <dbReference type="Proteomes" id="UP001530377"/>
    </source>
</evidence>
<gene>
    <name evidence="2" type="ORF">ACHAXA_003406</name>
</gene>
<protein>
    <submittedName>
        <fullName evidence="2">Uncharacterized protein</fullName>
    </submittedName>
</protein>
<accession>A0ABD3R2Q9</accession>
<keyword evidence="3" id="KW-1185">Reference proteome</keyword>
<reference evidence="2 3" key="1">
    <citation type="submission" date="2024-10" db="EMBL/GenBank/DDBJ databases">
        <title>Updated reference genomes for cyclostephanoid diatoms.</title>
        <authorList>
            <person name="Roberts W.R."/>
            <person name="Alverson A.J."/>
        </authorList>
    </citation>
    <scope>NUCLEOTIDE SEQUENCE [LARGE SCALE GENOMIC DNA]</scope>
    <source>
        <strain evidence="2 3">AJA228-03</strain>
    </source>
</reference>
<dbReference type="EMBL" id="JALLPB020000777">
    <property type="protein sequence ID" value="KAL3806579.1"/>
    <property type="molecule type" value="Genomic_DNA"/>
</dbReference>
<feature type="coiled-coil region" evidence="1">
    <location>
        <begin position="184"/>
        <end position="247"/>
    </location>
</feature>
<dbReference type="AlphaFoldDB" id="A0ABD3R2Q9"/>